<dbReference type="EMBL" id="JAYMYS010000006">
    <property type="protein sequence ID" value="KAK7388668.1"/>
    <property type="molecule type" value="Genomic_DNA"/>
</dbReference>
<dbReference type="PROSITE" id="PS51485">
    <property type="entry name" value="PHYTOCYANIN"/>
    <property type="match status" value="2"/>
</dbReference>
<dbReference type="GO" id="GO:0005886">
    <property type="term" value="C:plasma membrane"/>
    <property type="evidence" value="ECO:0007669"/>
    <property type="project" value="TreeGrafter"/>
</dbReference>
<keyword evidence="10" id="KW-0325">Glycoprotein</keyword>
<name>A0AAN9S6T6_PSOTE</name>
<evidence type="ECO:0000313" key="16">
    <source>
        <dbReference type="Proteomes" id="UP001386955"/>
    </source>
</evidence>
<keyword evidence="2" id="KW-0813">Transport</keyword>
<dbReference type="InterPro" id="IPR028871">
    <property type="entry name" value="BlueCu_1_BS"/>
</dbReference>
<reference evidence="15 16" key="1">
    <citation type="submission" date="2024-01" db="EMBL/GenBank/DDBJ databases">
        <title>The genomes of 5 underutilized Papilionoideae crops provide insights into root nodulation and disease resistanc.</title>
        <authorList>
            <person name="Jiang F."/>
        </authorList>
    </citation>
    <scope>NUCLEOTIDE SEQUENCE [LARGE SCALE GENOMIC DNA]</scope>
    <source>
        <strain evidence="15">DUOXIRENSHENG_FW03</strain>
        <tissue evidence="15">Leaves</tissue>
    </source>
</reference>
<sequence>MFNSLKTGISHLGIFLPASLASFLARVDHNQIRVTQGFSGRKKEGRRNLEEHMAISRNLFVVLFAVATLLHGSAAQTRHVVGDALGWTIPSGGAATYATWASSLTFSLGDSLVFNFSTGQHDVAKVTKSGFDACNGGSPIFSIRNGPATVTLNETGEQYYICTVGAHCSAGQKLAINVTRASATPSPAPQPSPSGSPPTPAPAPQRSSPTPPPSSAPAPGPSTGPVTFIVGDTTGWTIANGGASFYTTWASGKNFRVGDILVFNYASNAHNVEEVTKANFDSCSSASPIATYSAPPVRLALNKSGEHYFICGITGHCAAGQKLSINVSGTSSSSPVTPPSSITNPSTPSPASALSPPPQNSAPASASLPASATLLSLAAAFFFF</sequence>
<evidence type="ECO:0000256" key="11">
    <source>
        <dbReference type="ARBA" id="ARBA00035011"/>
    </source>
</evidence>
<dbReference type="Pfam" id="PF02298">
    <property type="entry name" value="Cu_bind_like"/>
    <property type="match status" value="2"/>
</dbReference>
<dbReference type="GO" id="GO:0009877">
    <property type="term" value="P:nodulation"/>
    <property type="evidence" value="ECO:0007669"/>
    <property type="project" value="UniProtKB-KW"/>
</dbReference>
<comment type="caution">
    <text evidence="15">The sequence shown here is derived from an EMBL/GenBank/DDBJ whole genome shotgun (WGS) entry which is preliminary data.</text>
</comment>
<evidence type="ECO:0000256" key="1">
    <source>
        <dbReference type="ARBA" id="ARBA00004308"/>
    </source>
</evidence>
<dbReference type="CDD" id="cd13920">
    <property type="entry name" value="Stellacyanin"/>
    <property type="match status" value="2"/>
</dbReference>
<evidence type="ECO:0000256" key="9">
    <source>
        <dbReference type="ARBA" id="ARBA00023157"/>
    </source>
</evidence>
<keyword evidence="8" id="KW-0472">Membrane</keyword>
<evidence type="ECO:0000256" key="6">
    <source>
        <dbReference type="ARBA" id="ARBA00022982"/>
    </source>
</evidence>
<organism evidence="15 16">
    <name type="scientific">Psophocarpus tetragonolobus</name>
    <name type="common">Winged bean</name>
    <name type="synonym">Dolichos tetragonolobus</name>
    <dbReference type="NCBI Taxonomy" id="3891"/>
    <lineage>
        <taxon>Eukaryota</taxon>
        <taxon>Viridiplantae</taxon>
        <taxon>Streptophyta</taxon>
        <taxon>Embryophyta</taxon>
        <taxon>Tracheophyta</taxon>
        <taxon>Spermatophyta</taxon>
        <taxon>Magnoliopsida</taxon>
        <taxon>eudicotyledons</taxon>
        <taxon>Gunneridae</taxon>
        <taxon>Pentapetalae</taxon>
        <taxon>rosids</taxon>
        <taxon>fabids</taxon>
        <taxon>Fabales</taxon>
        <taxon>Fabaceae</taxon>
        <taxon>Papilionoideae</taxon>
        <taxon>50 kb inversion clade</taxon>
        <taxon>NPAAA clade</taxon>
        <taxon>indigoferoid/millettioid clade</taxon>
        <taxon>Phaseoleae</taxon>
        <taxon>Psophocarpus</taxon>
    </lineage>
</organism>
<dbReference type="InterPro" id="IPR008972">
    <property type="entry name" value="Cupredoxin"/>
</dbReference>
<evidence type="ECO:0000256" key="5">
    <source>
        <dbReference type="ARBA" id="ARBA00022729"/>
    </source>
</evidence>
<evidence type="ECO:0000256" key="4">
    <source>
        <dbReference type="ARBA" id="ARBA00022723"/>
    </source>
</evidence>
<gene>
    <name evidence="15" type="ORF">VNO78_23491</name>
</gene>
<dbReference type="GO" id="GO:0046872">
    <property type="term" value="F:metal ion binding"/>
    <property type="evidence" value="ECO:0007669"/>
    <property type="project" value="UniProtKB-KW"/>
</dbReference>
<feature type="region of interest" description="Disordered" evidence="13">
    <location>
        <begin position="329"/>
        <end position="366"/>
    </location>
</feature>
<dbReference type="Gene3D" id="2.60.40.420">
    <property type="entry name" value="Cupredoxins - blue copper proteins"/>
    <property type="match status" value="2"/>
</dbReference>
<dbReference type="InterPro" id="IPR003245">
    <property type="entry name" value="Phytocyanin_dom"/>
</dbReference>
<evidence type="ECO:0000256" key="8">
    <source>
        <dbReference type="ARBA" id="ARBA00023136"/>
    </source>
</evidence>
<dbReference type="PANTHER" id="PTHR33021:SF496">
    <property type="entry name" value="OS08G0482700 PROTEIN"/>
    <property type="match status" value="1"/>
</dbReference>
<keyword evidence="7" id="KW-0186">Copper</keyword>
<dbReference type="SUPFAM" id="SSF49503">
    <property type="entry name" value="Cupredoxins"/>
    <property type="match status" value="2"/>
</dbReference>
<comment type="function">
    <text evidence="12">May act as a carbohydrate transporter.</text>
</comment>
<dbReference type="AlphaFoldDB" id="A0AAN9S6T6"/>
<evidence type="ECO:0000256" key="12">
    <source>
        <dbReference type="ARBA" id="ARBA00037626"/>
    </source>
</evidence>
<evidence type="ECO:0000313" key="15">
    <source>
        <dbReference type="EMBL" id="KAK7388668.1"/>
    </source>
</evidence>
<evidence type="ECO:0000256" key="3">
    <source>
        <dbReference type="ARBA" id="ARBA00022458"/>
    </source>
</evidence>
<evidence type="ECO:0000256" key="2">
    <source>
        <dbReference type="ARBA" id="ARBA00022448"/>
    </source>
</evidence>
<keyword evidence="5" id="KW-0732">Signal</keyword>
<feature type="domain" description="Phytocyanin" evidence="14">
    <location>
        <begin position="77"/>
        <end position="180"/>
    </location>
</feature>
<keyword evidence="9" id="KW-1015">Disulfide bond</keyword>
<dbReference type="InterPro" id="IPR039391">
    <property type="entry name" value="Phytocyanin-like"/>
</dbReference>
<dbReference type="GO" id="GO:0009055">
    <property type="term" value="F:electron transfer activity"/>
    <property type="evidence" value="ECO:0007669"/>
    <property type="project" value="InterPro"/>
</dbReference>
<dbReference type="FunFam" id="2.60.40.420:FF:000034">
    <property type="entry name" value="Cupredoxin superfamily protein"/>
    <property type="match status" value="1"/>
</dbReference>
<keyword evidence="6" id="KW-0249">Electron transport</keyword>
<feature type="compositionally biased region" description="Low complexity" evidence="13">
    <location>
        <begin position="330"/>
        <end position="354"/>
    </location>
</feature>
<dbReference type="PROSITE" id="PS00196">
    <property type="entry name" value="COPPER_BLUE"/>
    <property type="match status" value="1"/>
</dbReference>
<dbReference type="GO" id="GO:0012505">
    <property type="term" value="C:endomembrane system"/>
    <property type="evidence" value="ECO:0007669"/>
    <property type="project" value="UniProtKB-SubCell"/>
</dbReference>
<evidence type="ECO:0000256" key="7">
    <source>
        <dbReference type="ARBA" id="ARBA00023008"/>
    </source>
</evidence>
<dbReference type="Proteomes" id="UP001386955">
    <property type="component" value="Unassembled WGS sequence"/>
</dbReference>
<keyword evidence="16" id="KW-1185">Reference proteome</keyword>
<evidence type="ECO:0000256" key="10">
    <source>
        <dbReference type="ARBA" id="ARBA00023180"/>
    </source>
</evidence>
<dbReference type="FunFam" id="2.60.40.420:FF:000003">
    <property type="entry name" value="Blue copper"/>
    <property type="match status" value="1"/>
</dbReference>
<keyword evidence="4" id="KW-0479">Metal-binding</keyword>
<evidence type="ECO:0000256" key="13">
    <source>
        <dbReference type="SAM" id="MobiDB-lite"/>
    </source>
</evidence>
<evidence type="ECO:0000259" key="14">
    <source>
        <dbReference type="PROSITE" id="PS51485"/>
    </source>
</evidence>
<accession>A0AAN9S6T6</accession>
<feature type="domain" description="Phytocyanin" evidence="14">
    <location>
        <begin position="226"/>
        <end position="329"/>
    </location>
</feature>
<dbReference type="PANTHER" id="PTHR33021">
    <property type="entry name" value="BLUE COPPER PROTEIN"/>
    <property type="match status" value="1"/>
</dbReference>
<proteinExistence type="inferred from homology"/>
<comment type="similarity">
    <text evidence="11">Belongs to the early nodulin-like (ENODL) family.</text>
</comment>
<comment type="subcellular location">
    <subcellularLocation>
        <location evidence="1">Endomembrane system</location>
    </subcellularLocation>
</comment>
<feature type="region of interest" description="Disordered" evidence="13">
    <location>
        <begin position="181"/>
        <end position="227"/>
    </location>
</feature>
<protein>
    <recommendedName>
        <fullName evidence="14">Phytocyanin domain-containing protein</fullName>
    </recommendedName>
</protein>
<keyword evidence="3" id="KW-0536">Nodulation</keyword>
<feature type="compositionally biased region" description="Pro residues" evidence="13">
    <location>
        <begin position="186"/>
        <end position="222"/>
    </location>
</feature>